<dbReference type="AlphaFoldDB" id="A0A482WDA0"/>
<reference evidence="2 3" key="1">
    <citation type="submission" date="2017-03" db="EMBL/GenBank/DDBJ databases">
        <title>Genome of the blue death feigning beetle - Asbolus verrucosus.</title>
        <authorList>
            <person name="Rider S.D."/>
        </authorList>
    </citation>
    <scope>NUCLEOTIDE SEQUENCE [LARGE SCALE GENOMIC DNA]</scope>
    <source>
        <strain evidence="2">Butters</strain>
        <tissue evidence="2">Head and leg muscle</tissue>
    </source>
</reference>
<evidence type="ECO:0000313" key="3">
    <source>
        <dbReference type="Proteomes" id="UP000292052"/>
    </source>
</evidence>
<name>A0A482WDA0_ASBVE</name>
<proteinExistence type="predicted"/>
<feature type="region of interest" description="Disordered" evidence="1">
    <location>
        <begin position="1"/>
        <end position="32"/>
    </location>
</feature>
<keyword evidence="3" id="KW-1185">Reference proteome</keyword>
<organism evidence="2 3">
    <name type="scientific">Asbolus verrucosus</name>
    <name type="common">Desert ironclad beetle</name>
    <dbReference type="NCBI Taxonomy" id="1661398"/>
    <lineage>
        <taxon>Eukaryota</taxon>
        <taxon>Metazoa</taxon>
        <taxon>Ecdysozoa</taxon>
        <taxon>Arthropoda</taxon>
        <taxon>Hexapoda</taxon>
        <taxon>Insecta</taxon>
        <taxon>Pterygota</taxon>
        <taxon>Neoptera</taxon>
        <taxon>Endopterygota</taxon>
        <taxon>Coleoptera</taxon>
        <taxon>Polyphaga</taxon>
        <taxon>Cucujiformia</taxon>
        <taxon>Tenebrionidae</taxon>
        <taxon>Pimeliinae</taxon>
        <taxon>Asbolus</taxon>
    </lineage>
</organism>
<evidence type="ECO:0000256" key="1">
    <source>
        <dbReference type="SAM" id="MobiDB-lite"/>
    </source>
</evidence>
<comment type="caution">
    <text evidence="2">The sequence shown here is derived from an EMBL/GenBank/DDBJ whole genome shotgun (WGS) entry which is preliminary data.</text>
</comment>
<sequence length="77" mass="8469">MLEDDDEFADKVEEITVFPPENATADLTDEDSSAENDLIIDNLSTSQLQAPAEIAIQTNNHDSNFSSDDDIPLSEIQ</sequence>
<accession>A0A482WDA0</accession>
<feature type="region of interest" description="Disordered" evidence="1">
    <location>
        <begin position="58"/>
        <end position="77"/>
    </location>
</feature>
<feature type="compositionally biased region" description="Acidic residues" evidence="1">
    <location>
        <begin position="67"/>
        <end position="77"/>
    </location>
</feature>
<dbReference type="Proteomes" id="UP000292052">
    <property type="component" value="Unassembled WGS sequence"/>
</dbReference>
<dbReference type="OrthoDB" id="6762366at2759"/>
<evidence type="ECO:0000313" key="2">
    <source>
        <dbReference type="EMBL" id="RZC42403.1"/>
    </source>
</evidence>
<gene>
    <name evidence="2" type="ORF">BDFB_013236</name>
</gene>
<dbReference type="EMBL" id="QDEB01008198">
    <property type="protein sequence ID" value="RZC42403.1"/>
    <property type="molecule type" value="Genomic_DNA"/>
</dbReference>
<protein>
    <submittedName>
        <fullName evidence="2">Uncharacterized protein</fullName>
    </submittedName>
</protein>